<dbReference type="PROSITE" id="PS51318">
    <property type="entry name" value="TAT"/>
    <property type="match status" value="1"/>
</dbReference>
<dbReference type="EMBL" id="JACGWW010000001">
    <property type="protein sequence ID" value="MBA8812280.1"/>
    <property type="molecule type" value="Genomic_DNA"/>
</dbReference>
<dbReference type="Proteomes" id="UP000321154">
    <property type="component" value="Unassembled WGS sequence"/>
</dbReference>
<dbReference type="InterPro" id="IPR003709">
    <property type="entry name" value="VanY-like_core_dom"/>
</dbReference>
<evidence type="ECO:0000313" key="2">
    <source>
        <dbReference type="EMBL" id="GEK83148.1"/>
    </source>
</evidence>
<dbReference type="SUPFAM" id="SSF55166">
    <property type="entry name" value="Hedgehog/DD-peptidase"/>
    <property type="match status" value="1"/>
</dbReference>
<organism evidence="3 5">
    <name type="scientific">Frigoribacterium faeni</name>
    <dbReference type="NCBI Taxonomy" id="145483"/>
    <lineage>
        <taxon>Bacteria</taxon>
        <taxon>Bacillati</taxon>
        <taxon>Actinomycetota</taxon>
        <taxon>Actinomycetes</taxon>
        <taxon>Micrococcales</taxon>
        <taxon>Microbacteriaceae</taxon>
        <taxon>Frigoribacterium</taxon>
    </lineage>
</organism>
<dbReference type="EMBL" id="BJUV01000012">
    <property type="protein sequence ID" value="GEK83148.1"/>
    <property type="molecule type" value="Genomic_DNA"/>
</dbReference>
<dbReference type="Proteomes" id="UP000522688">
    <property type="component" value="Unassembled WGS sequence"/>
</dbReference>
<evidence type="ECO:0000313" key="5">
    <source>
        <dbReference type="Proteomes" id="UP000522688"/>
    </source>
</evidence>
<keyword evidence="4" id="KW-1185">Reference proteome</keyword>
<dbReference type="PANTHER" id="PTHR34385:SF1">
    <property type="entry name" value="PEPTIDOGLYCAN L-ALANYL-D-GLUTAMATE ENDOPEPTIDASE CWLK"/>
    <property type="match status" value="1"/>
</dbReference>
<dbReference type="OrthoDB" id="177147at2"/>
<dbReference type="GO" id="GO:0006508">
    <property type="term" value="P:proteolysis"/>
    <property type="evidence" value="ECO:0007669"/>
    <property type="project" value="InterPro"/>
</dbReference>
<dbReference type="GO" id="GO:0008233">
    <property type="term" value="F:peptidase activity"/>
    <property type="evidence" value="ECO:0007669"/>
    <property type="project" value="InterPro"/>
</dbReference>
<feature type="domain" description="D-alanyl-D-alanine carboxypeptidase-like core" evidence="1">
    <location>
        <begin position="97"/>
        <end position="207"/>
    </location>
</feature>
<evidence type="ECO:0000259" key="1">
    <source>
        <dbReference type="Pfam" id="PF02557"/>
    </source>
</evidence>
<sequence>MDIRDALAEAAPAASRSVDRRRVLTFAAAAAGGVALAGAQALPASAATSLGETSNGVATIAQALAAAQASSWGGYANGKIPVSALTPVVSTVAGSGYLREDAARQYLSMSLAFSRAVGRPLVITEGYRTYARQVDYWNRYQNGTGNLAAYPGTSNHGWAISCDFGSGVETAGTTAKRWMDANGPSYGWTPTGNGFSRPEPWHFDYVGAWVGSSATANPKVGSGDVVVLRSTQAVGNMPAGYTALLGVRSLRHLSTIDMINSMRVISTPYFEVNASVFYNVMASLSVPLAALTNDSNYWRR</sequence>
<comment type="caution">
    <text evidence="3">The sequence shown here is derived from an EMBL/GenBank/DDBJ whole genome shotgun (WGS) entry which is preliminary data.</text>
</comment>
<name>A0A7W3PHG2_9MICO</name>
<proteinExistence type="predicted"/>
<protein>
    <recommendedName>
        <fullName evidence="1">D-alanyl-D-alanine carboxypeptidase-like core domain-containing protein</fullName>
    </recommendedName>
</protein>
<accession>A0A7W3PHG2</accession>
<evidence type="ECO:0000313" key="4">
    <source>
        <dbReference type="Proteomes" id="UP000321154"/>
    </source>
</evidence>
<dbReference type="InterPro" id="IPR009045">
    <property type="entry name" value="Zn_M74/Hedgehog-like"/>
</dbReference>
<reference evidence="3 5" key="2">
    <citation type="submission" date="2020-07" db="EMBL/GenBank/DDBJ databases">
        <title>Sequencing the genomes of 1000 actinobacteria strains.</title>
        <authorList>
            <person name="Klenk H.-P."/>
        </authorList>
    </citation>
    <scope>NUCLEOTIDE SEQUENCE [LARGE SCALE GENOMIC DNA]</scope>
    <source>
        <strain evidence="3 5">DSM 10309</strain>
    </source>
</reference>
<dbReference type="InterPro" id="IPR006311">
    <property type="entry name" value="TAT_signal"/>
</dbReference>
<gene>
    <name evidence="3" type="ORF">FB463_000504</name>
    <name evidence="2" type="ORF">FFA01_14570</name>
</gene>
<dbReference type="Pfam" id="PF02557">
    <property type="entry name" value="VanY"/>
    <property type="match status" value="1"/>
</dbReference>
<evidence type="ECO:0000313" key="3">
    <source>
        <dbReference type="EMBL" id="MBA8812280.1"/>
    </source>
</evidence>
<dbReference type="AlphaFoldDB" id="A0A7W3PHG2"/>
<dbReference type="CDD" id="cd14814">
    <property type="entry name" value="Peptidase_M15"/>
    <property type="match status" value="1"/>
</dbReference>
<reference evidence="2 4" key="1">
    <citation type="submission" date="2019-07" db="EMBL/GenBank/DDBJ databases">
        <title>Whole genome shotgun sequence of Frigoribacterium faeni NBRC 103066.</title>
        <authorList>
            <person name="Hosoyama A."/>
            <person name="Uohara A."/>
            <person name="Ohji S."/>
            <person name="Ichikawa N."/>
        </authorList>
    </citation>
    <scope>NUCLEOTIDE SEQUENCE [LARGE SCALE GENOMIC DNA]</scope>
    <source>
        <strain evidence="2 4">NBRC 103066</strain>
    </source>
</reference>
<dbReference type="InterPro" id="IPR052179">
    <property type="entry name" value="DD-CPase-like"/>
</dbReference>
<dbReference type="PANTHER" id="PTHR34385">
    <property type="entry name" value="D-ALANYL-D-ALANINE CARBOXYPEPTIDASE"/>
    <property type="match status" value="1"/>
</dbReference>
<dbReference type="Gene3D" id="3.30.1380.10">
    <property type="match status" value="1"/>
</dbReference>
<dbReference type="RefSeq" id="WP_146854511.1">
    <property type="nucleotide sequence ID" value="NZ_BAAAHR010000002.1"/>
</dbReference>